<organism evidence="2 3">
    <name type="scientific">Pseudomonas helleri</name>
    <dbReference type="NCBI Taxonomy" id="1608996"/>
    <lineage>
        <taxon>Bacteria</taxon>
        <taxon>Pseudomonadati</taxon>
        <taxon>Pseudomonadota</taxon>
        <taxon>Gammaproteobacteria</taxon>
        <taxon>Pseudomonadales</taxon>
        <taxon>Pseudomonadaceae</taxon>
        <taxon>Pseudomonas</taxon>
    </lineage>
</organism>
<dbReference type="Proteomes" id="UP000489190">
    <property type="component" value="Unassembled WGS sequence"/>
</dbReference>
<name>A0A7X1XHH6_9PSED</name>
<sequence length="85" mass="9816">MNATEHMKQRMAQRGINREMVNLVLDFGTPKQDKFILSRDEAQEQLRELQQAMRVLKKILDKGGVTVVTEGDALITTYNCNSRRH</sequence>
<dbReference type="AlphaFoldDB" id="A0A7X1XHH6"/>
<accession>A0A7X1XHH6</accession>
<proteinExistence type="predicted"/>
<feature type="coiled-coil region" evidence="1">
    <location>
        <begin position="32"/>
        <end position="62"/>
    </location>
</feature>
<reference evidence="2 3" key="1">
    <citation type="submission" date="2019-10" db="EMBL/GenBank/DDBJ databases">
        <title>Evaluation of single-gene subtyping targets for Pseudomonas.</title>
        <authorList>
            <person name="Reichler S.J."/>
            <person name="Orsi R.H."/>
            <person name="Wiedmann M."/>
            <person name="Martin N.H."/>
            <person name="Murphy S.I."/>
        </authorList>
    </citation>
    <scope>NUCLEOTIDE SEQUENCE [LARGE SCALE GENOMIC DNA]</scope>
    <source>
        <strain evidence="2 3">FSL R10-3254</strain>
    </source>
</reference>
<evidence type="ECO:0000256" key="1">
    <source>
        <dbReference type="SAM" id="Coils"/>
    </source>
</evidence>
<dbReference type="EMBL" id="WIWI01000068">
    <property type="protein sequence ID" value="MQT91643.1"/>
    <property type="molecule type" value="Genomic_DNA"/>
</dbReference>
<evidence type="ECO:0000313" key="3">
    <source>
        <dbReference type="Proteomes" id="UP000489190"/>
    </source>
</evidence>
<comment type="caution">
    <text evidence="2">The sequence shown here is derived from an EMBL/GenBank/DDBJ whole genome shotgun (WGS) entry which is preliminary data.</text>
</comment>
<gene>
    <name evidence="2" type="ORF">GHO39_21250</name>
</gene>
<keyword evidence="1" id="KW-0175">Coiled coil</keyword>
<evidence type="ECO:0000313" key="2">
    <source>
        <dbReference type="EMBL" id="MQT91643.1"/>
    </source>
</evidence>
<protein>
    <submittedName>
        <fullName evidence="2">DUF4258 domain-containing protein</fullName>
    </submittedName>
</protein>
<dbReference type="RefSeq" id="WP_153330279.1">
    <property type="nucleotide sequence ID" value="NZ_WIWI01000068.1"/>
</dbReference>